<dbReference type="CDD" id="cd17546">
    <property type="entry name" value="REC_hyHK_CKI1_RcsC-like"/>
    <property type="match status" value="1"/>
</dbReference>
<dbReference type="SMART" id="SM00448">
    <property type="entry name" value="REC"/>
    <property type="match status" value="1"/>
</dbReference>
<proteinExistence type="predicted"/>
<keyword evidence="2" id="KW-0902">Two-component regulatory system</keyword>
<dbReference type="PANTHER" id="PTHR45339:SF1">
    <property type="entry name" value="HYBRID SIGNAL TRANSDUCTION HISTIDINE KINASE J"/>
    <property type="match status" value="1"/>
</dbReference>
<keyword evidence="5" id="KW-0812">Transmembrane</keyword>
<dbReference type="InterPro" id="IPR011006">
    <property type="entry name" value="CheY-like_superfamily"/>
</dbReference>
<evidence type="ECO:0000256" key="2">
    <source>
        <dbReference type="ARBA" id="ARBA00023012"/>
    </source>
</evidence>
<dbReference type="AlphaFoldDB" id="A0A4Y4F2C3"/>
<dbReference type="PROSITE" id="PS50110">
    <property type="entry name" value="RESPONSE_REGULATORY"/>
    <property type="match status" value="1"/>
</dbReference>
<evidence type="ECO:0000259" key="6">
    <source>
        <dbReference type="PROSITE" id="PS50110"/>
    </source>
</evidence>
<evidence type="ECO:0000256" key="1">
    <source>
        <dbReference type="ARBA" id="ARBA00022553"/>
    </source>
</evidence>
<dbReference type="GO" id="GO:0000160">
    <property type="term" value="P:phosphorelay signal transduction system"/>
    <property type="evidence" value="ECO:0007669"/>
    <property type="project" value="UniProtKB-KW"/>
</dbReference>
<evidence type="ECO:0000256" key="5">
    <source>
        <dbReference type="SAM" id="Phobius"/>
    </source>
</evidence>
<dbReference type="Gene3D" id="3.40.50.2300">
    <property type="match status" value="1"/>
</dbReference>
<keyword evidence="8" id="KW-1185">Reference proteome</keyword>
<feature type="coiled-coil region" evidence="4">
    <location>
        <begin position="129"/>
        <end position="170"/>
    </location>
</feature>
<keyword evidence="5" id="KW-0472">Membrane</keyword>
<feature type="domain" description="Response regulatory" evidence="6">
    <location>
        <begin position="236"/>
        <end position="356"/>
    </location>
</feature>
<dbReference type="PANTHER" id="PTHR45339">
    <property type="entry name" value="HYBRID SIGNAL TRANSDUCTION HISTIDINE KINASE J"/>
    <property type="match status" value="1"/>
</dbReference>
<reference evidence="7 8" key="1">
    <citation type="submission" date="2019-06" db="EMBL/GenBank/DDBJ databases">
        <title>Whole genome shotgun sequence of Halomonas halmophila NBRC 15537.</title>
        <authorList>
            <person name="Hosoyama A."/>
            <person name="Uohara A."/>
            <person name="Ohji S."/>
            <person name="Ichikawa N."/>
        </authorList>
    </citation>
    <scope>NUCLEOTIDE SEQUENCE [LARGE SCALE GENOMIC DNA]</scope>
    <source>
        <strain evidence="7 8">NBRC 15537</strain>
    </source>
</reference>
<organism evidence="7 8">
    <name type="scientific">Halomonas halmophila</name>
    <dbReference type="NCBI Taxonomy" id="252"/>
    <lineage>
        <taxon>Bacteria</taxon>
        <taxon>Pseudomonadati</taxon>
        <taxon>Pseudomonadota</taxon>
        <taxon>Gammaproteobacteria</taxon>
        <taxon>Oceanospirillales</taxon>
        <taxon>Halomonadaceae</taxon>
        <taxon>Halomonas</taxon>
    </lineage>
</organism>
<feature type="modified residue" description="4-aspartylphosphate" evidence="3">
    <location>
        <position position="285"/>
    </location>
</feature>
<feature type="transmembrane region" description="Helical" evidence="5">
    <location>
        <begin position="50"/>
        <end position="75"/>
    </location>
</feature>
<protein>
    <recommendedName>
        <fullName evidence="6">Response regulatory domain-containing protein</fullName>
    </recommendedName>
</protein>
<evidence type="ECO:0000313" key="7">
    <source>
        <dbReference type="EMBL" id="GED21288.1"/>
    </source>
</evidence>
<accession>A0A4Y4F2C3</accession>
<dbReference type="Proteomes" id="UP000319812">
    <property type="component" value="Unassembled WGS sequence"/>
</dbReference>
<feature type="transmembrane region" description="Helical" evidence="5">
    <location>
        <begin position="20"/>
        <end position="44"/>
    </location>
</feature>
<keyword evidence="4" id="KW-0175">Coiled coil</keyword>
<comment type="caution">
    <text evidence="7">The sequence shown here is derived from an EMBL/GenBank/DDBJ whole genome shotgun (WGS) entry which is preliminary data.</text>
</comment>
<gene>
    <name evidence="7" type="ORF">HHA01_02650</name>
</gene>
<keyword evidence="1 3" id="KW-0597">Phosphoprotein</keyword>
<keyword evidence="5" id="KW-1133">Transmembrane helix</keyword>
<dbReference type="EMBL" id="BJOC01000006">
    <property type="protein sequence ID" value="GED21288.1"/>
    <property type="molecule type" value="Genomic_DNA"/>
</dbReference>
<name>A0A4Y4F2C3_9GAMM</name>
<dbReference type="InterPro" id="IPR001789">
    <property type="entry name" value="Sig_transdc_resp-reg_receiver"/>
</dbReference>
<evidence type="ECO:0000256" key="4">
    <source>
        <dbReference type="SAM" id="Coils"/>
    </source>
</evidence>
<dbReference type="SUPFAM" id="SSF52172">
    <property type="entry name" value="CheY-like"/>
    <property type="match status" value="1"/>
</dbReference>
<dbReference type="Pfam" id="PF00072">
    <property type="entry name" value="Response_reg"/>
    <property type="match status" value="1"/>
</dbReference>
<evidence type="ECO:0000313" key="8">
    <source>
        <dbReference type="Proteomes" id="UP000319812"/>
    </source>
</evidence>
<evidence type="ECO:0000256" key="3">
    <source>
        <dbReference type="PROSITE-ProRule" id="PRU00169"/>
    </source>
</evidence>
<sequence>MRVGLPKEPLWTQVVSPILWPVLLAQMLLVVLGVAITLICWWLMPAEASWSLTFWLLLTLLVGSSLNVAIFLMLLRQRLYRHTQELAARLDSLDRALDQAVELTEDQRVATRSPQDRIDHLVTRLGGAASREQDELARTRQAEQRLSDELESLQSRVGRLKTERERARESARLKSHYLAHLQQTLMPSLEALERQVPAETSCPELVGKLRSQLADARSLLDTLDESPDVAQDPSACVLIVDDGPVNLMLARQVLEREGLQVVTASCGSEALERLSEWPIDLVFMDIFMADMDGVETCRIWRERESAGSGAGRNVVIALTANAGEADRRRFEEAGMDDYLAKPYRPQDILETVRHWLPGVLQDGKEPS</sequence>